<dbReference type="Pfam" id="PF00122">
    <property type="entry name" value="E1-E2_ATPase"/>
    <property type="match status" value="1"/>
</dbReference>
<dbReference type="InterPro" id="IPR044492">
    <property type="entry name" value="P_typ_ATPase_HD_dom"/>
</dbReference>
<comment type="catalytic activity">
    <reaction evidence="8">
        <text>Zn(2+)(in) + ATP + H2O = Zn(2+)(out) + ADP + phosphate + H(+)</text>
        <dbReference type="Rhea" id="RHEA:20621"/>
        <dbReference type="ChEBI" id="CHEBI:15377"/>
        <dbReference type="ChEBI" id="CHEBI:15378"/>
        <dbReference type="ChEBI" id="CHEBI:29105"/>
        <dbReference type="ChEBI" id="CHEBI:30616"/>
        <dbReference type="ChEBI" id="CHEBI:43474"/>
        <dbReference type="ChEBI" id="CHEBI:456216"/>
        <dbReference type="EC" id="7.2.2.12"/>
    </reaction>
</comment>
<comment type="caution">
    <text evidence="11">The sequence shown here is derived from an EMBL/GenBank/DDBJ whole genome shotgun (WGS) entry which is preliminary data.</text>
</comment>
<dbReference type="SUPFAM" id="SSF81653">
    <property type="entry name" value="Calcium ATPase, transduction domain A"/>
    <property type="match status" value="1"/>
</dbReference>
<dbReference type="SFLD" id="SFLDS00003">
    <property type="entry name" value="Haloacid_Dehalogenase"/>
    <property type="match status" value="1"/>
</dbReference>
<dbReference type="SFLD" id="SFLDF00027">
    <property type="entry name" value="p-type_atpase"/>
    <property type="match status" value="1"/>
</dbReference>
<dbReference type="GO" id="GO:0016887">
    <property type="term" value="F:ATP hydrolysis activity"/>
    <property type="evidence" value="ECO:0007669"/>
    <property type="project" value="InterPro"/>
</dbReference>
<keyword evidence="5" id="KW-1133">Transmembrane helix</keyword>
<dbReference type="InterPro" id="IPR036412">
    <property type="entry name" value="HAD-like_sf"/>
</dbReference>
<evidence type="ECO:0000259" key="10">
    <source>
        <dbReference type="Pfam" id="PF00122"/>
    </source>
</evidence>
<dbReference type="NCBIfam" id="TIGR01525">
    <property type="entry name" value="ATPase-IB_hvy"/>
    <property type="match status" value="1"/>
</dbReference>
<organism evidence="11">
    <name type="scientific">Treponema denticola H-22</name>
    <dbReference type="NCBI Taxonomy" id="999432"/>
    <lineage>
        <taxon>Bacteria</taxon>
        <taxon>Pseudomonadati</taxon>
        <taxon>Spirochaetota</taxon>
        <taxon>Spirochaetia</taxon>
        <taxon>Spirochaetales</taxon>
        <taxon>Treponemataceae</taxon>
        <taxon>Treponema</taxon>
    </lineage>
</organism>
<protein>
    <recommendedName>
        <fullName evidence="7">P-type Zn(2+) transporter</fullName>
        <ecNumber evidence="7">7.2.2.12</ecNumber>
    </recommendedName>
</protein>
<dbReference type="Gene3D" id="3.40.50.1000">
    <property type="entry name" value="HAD superfamily/HAD-like"/>
    <property type="match status" value="1"/>
</dbReference>
<gene>
    <name evidence="11" type="ORF">HMPREF9726_01886</name>
</gene>
<dbReference type="PANTHER" id="PTHR48085">
    <property type="entry name" value="CADMIUM/ZINC-TRANSPORTING ATPASE HMA2-RELATED"/>
    <property type="match status" value="1"/>
</dbReference>
<keyword evidence="9" id="KW-0479">Metal-binding</keyword>
<keyword evidence="6" id="KW-0472">Membrane</keyword>
<reference evidence="11" key="1">
    <citation type="submission" date="2012-01" db="EMBL/GenBank/DDBJ databases">
        <title>The Genome Sequence of Treponema denticola H-22.</title>
        <authorList>
            <consortium name="The Broad Institute Genome Sequencing Platform"/>
            <person name="Earl A."/>
            <person name="Ward D."/>
            <person name="Feldgarden M."/>
            <person name="Gevers D."/>
            <person name="Blanton J.M."/>
            <person name="Fenno C.J."/>
            <person name="Baranova O.V."/>
            <person name="Mathney J."/>
            <person name="Dewhirst F.E."/>
            <person name="Izard J."/>
            <person name="Young S.K."/>
            <person name="Zeng Q."/>
            <person name="Gargeya S."/>
            <person name="Fitzgerald M."/>
            <person name="Haas B."/>
            <person name="Abouelleil A."/>
            <person name="Alvarado L."/>
            <person name="Arachchi H.M."/>
            <person name="Berlin A."/>
            <person name="Chapman S.B."/>
            <person name="Gearin G."/>
            <person name="Goldberg J."/>
            <person name="Griggs A."/>
            <person name="Gujja S."/>
            <person name="Hansen M."/>
            <person name="Heiman D."/>
            <person name="Howarth C."/>
            <person name="Larimer J."/>
            <person name="Lui A."/>
            <person name="MacDonald P.J.P."/>
            <person name="McCowen C."/>
            <person name="Montmayeur A."/>
            <person name="Murphy C."/>
            <person name="Neiman D."/>
            <person name="Pearson M."/>
            <person name="Priest M."/>
            <person name="Roberts A."/>
            <person name="Saif S."/>
            <person name="Shea T."/>
            <person name="Sisk P."/>
            <person name="Stolte C."/>
            <person name="Sykes S."/>
            <person name="Wortman J."/>
            <person name="Nusbaum C."/>
            <person name="Birren B."/>
        </authorList>
    </citation>
    <scope>NUCLEOTIDE SEQUENCE [LARGE SCALE GENOMIC DNA]</scope>
    <source>
        <strain evidence="11">H-22</strain>
    </source>
</reference>
<proteinExistence type="inferred from homology"/>
<comment type="similarity">
    <text evidence="2 9">Belongs to the cation transport ATPase (P-type) (TC 3.A.3) family. Type IB subfamily.</text>
</comment>
<dbReference type="RefSeq" id="WP_002685172.1">
    <property type="nucleotide sequence ID" value="NZ_CM001795.1"/>
</dbReference>
<evidence type="ECO:0000256" key="1">
    <source>
        <dbReference type="ARBA" id="ARBA00004370"/>
    </source>
</evidence>
<dbReference type="InterPro" id="IPR023299">
    <property type="entry name" value="ATPase_P-typ_cyto_dom_N"/>
</dbReference>
<dbReference type="CDD" id="cd07550">
    <property type="entry name" value="P-type_ATPase_HM"/>
    <property type="match status" value="1"/>
</dbReference>
<keyword evidence="9" id="KW-0547">Nucleotide-binding</keyword>
<dbReference type="InterPro" id="IPR059000">
    <property type="entry name" value="ATPase_P-type_domA"/>
</dbReference>
<dbReference type="PROSITE" id="PS01229">
    <property type="entry name" value="COF_2"/>
    <property type="match status" value="1"/>
</dbReference>
<dbReference type="SUPFAM" id="SSF56784">
    <property type="entry name" value="HAD-like"/>
    <property type="match status" value="1"/>
</dbReference>
<comment type="subcellular location">
    <subcellularLocation>
        <location evidence="9">Cell membrane</location>
    </subcellularLocation>
    <subcellularLocation>
        <location evidence="1">Membrane</location>
    </subcellularLocation>
</comment>
<sequence>MNFYIAHRLPGRLRLRYSRRGLSRKQAVLVETLVSLQEGIRSISVNPVSGSILIEYSGISEDEALSYIKALNSSYLENEELLENVEEPIVSESLTVSLGMLLAEFFIRRLLPIPVRRILALFSIMPRVKGGMRALKGGRPFCAETLDATALSLSYATGDLNTAGTIAMMLEMGEILEEYTRCKSYENLTRSFLNTKETVHVLKDGNETEISANLLQAGDTVILRIGSVIPADGTVVSGEASVNQASMTGEGLPVHKVSGDTVFASTVVEEGEIHVCVKACGRETRVSKIADMIDRSQSLKAASQIKSERTADKLVFYNFLLAGLTYAFTRNFAKAASTLLVDYSCAMKLSAPVCVLSAMKNCAEHGITVKGGKFLEDFARADTIVFDKTGTLTESQPSVKKIITFGGRPEKAVLKIAACLEEHFPHSLARAVVREAENRGIKHREEHTKVSYILAHGLKSTLKGEELRIGSAHFIFDDEGIPKTEEAEKAIEDLSKSGCSQLYLSIGKELAGIIAIEDPVRSEAKEVVSELHKLGIKNIIMLTGDGPQTARSIAEKTGIDRYHAQALPDTKADFIKELKAEGKKIVMIGDGINDSPALSEADVGIAMGQASSIAGETADILLPDDGLRALPILRRIATGLIKRINVNNKAIIGINSALIAGELAGSIPPATAALVHNGSTVAIGMSAMRSYEPPLTESI</sequence>
<dbReference type="PANTHER" id="PTHR48085:SF5">
    <property type="entry name" value="CADMIUM_ZINC-TRANSPORTING ATPASE HMA4-RELATED"/>
    <property type="match status" value="1"/>
</dbReference>
<feature type="domain" description="P-type ATPase A" evidence="10">
    <location>
        <begin position="195"/>
        <end position="293"/>
    </location>
</feature>
<keyword evidence="9" id="KW-1003">Cell membrane</keyword>
<dbReference type="Gene3D" id="3.40.1110.10">
    <property type="entry name" value="Calcium-transporting ATPase, cytoplasmic domain N"/>
    <property type="match status" value="1"/>
</dbReference>
<keyword evidence="4" id="KW-1278">Translocase</keyword>
<dbReference type="AlphaFoldDB" id="A0A0E2E330"/>
<dbReference type="GO" id="GO:0016463">
    <property type="term" value="F:P-type zinc transporter activity"/>
    <property type="evidence" value="ECO:0007669"/>
    <property type="project" value="UniProtKB-EC"/>
</dbReference>
<dbReference type="InterPro" id="IPR051014">
    <property type="entry name" value="Cation_Transport_ATPase_IB"/>
</dbReference>
<dbReference type="GO" id="GO:0005886">
    <property type="term" value="C:plasma membrane"/>
    <property type="evidence" value="ECO:0007669"/>
    <property type="project" value="UniProtKB-SubCell"/>
</dbReference>
<dbReference type="InterPro" id="IPR018303">
    <property type="entry name" value="ATPase_P-typ_P_site"/>
</dbReference>
<evidence type="ECO:0000256" key="2">
    <source>
        <dbReference type="ARBA" id="ARBA00006024"/>
    </source>
</evidence>
<dbReference type="InterPro" id="IPR027256">
    <property type="entry name" value="P-typ_ATPase_IB"/>
</dbReference>
<dbReference type="Gene3D" id="2.70.150.10">
    <property type="entry name" value="Calcium-transporting ATPase, cytoplasmic transduction domain A"/>
    <property type="match status" value="1"/>
</dbReference>
<evidence type="ECO:0000256" key="3">
    <source>
        <dbReference type="ARBA" id="ARBA00022692"/>
    </source>
</evidence>
<dbReference type="InterPro" id="IPR001757">
    <property type="entry name" value="P_typ_ATPase"/>
</dbReference>
<keyword evidence="9" id="KW-0067">ATP-binding</keyword>
<dbReference type="PRINTS" id="PR00120">
    <property type="entry name" value="HATPASE"/>
</dbReference>
<evidence type="ECO:0000256" key="5">
    <source>
        <dbReference type="ARBA" id="ARBA00022989"/>
    </source>
</evidence>
<dbReference type="Proteomes" id="UP000011705">
    <property type="component" value="Chromosome"/>
</dbReference>
<evidence type="ECO:0000256" key="4">
    <source>
        <dbReference type="ARBA" id="ARBA00022967"/>
    </source>
</evidence>
<dbReference type="HOGENOM" id="CLU_001771_6_3_12"/>
<keyword evidence="3" id="KW-0812">Transmembrane</keyword>
<accession>A0A0E2E330</accession>
<evidence type="ECO:0000256" key="9">
    <source>
        <dbReference type="RuleBase" id="RU362081"/>
    </source>
</evidence>
<evidence type="ECO:0000256" key="8">
    <source>
        <dbReference type="ARBA" id="ARBA00047308"/>
    </source>
</evidence>
<dbReference type="GO" id="GO:0005524">
    <property type="term" value="F:ATP binding"/>
    <property type="evidence" value="ECO:0007669"/>
    <property type="project" value="UniProtKB-UniRule"/>
</dbReference>
<dbReference type="PRINTS" id="PR00119">
    <property type="entry name" value="CATATPASE"/>
</dbReference>
<dbReference type="PATRIC" id="fig|999432.5.peg.1957"/>
<dbReference type="GO" id="GO:0015086">
    <property type="term" value="F:cadmium ion transmembrane transporter activity"/>
    <property type="evidence" value="ECO:0007669"/>
    <property type="project" value="TreeGrafter"/>
</dbReference>
<name>A0A0E2E330_TREDN</name>
<dbReference type="NCBIfam" id="TIGR01494">
    <property type="entry name" value="ATPase_P-type"/>
    <property type="match status" value="1"/>
</dbReference>
<dbReference type="GO" id="GO:0046872">
    <property type="term" value="F:metal ion binding"/>
    <property type="evidence" value="ECO:0007669"/>
    <property type="project" value="UniProtKB-KW"/>
</dbReference>
<dbReference type="InterPro" id="IPR008250">
    <property type="entry name" value="ATPase_P-typ_transduc_dom_A_sf"/>
</dbReference>
<dbReference type="PROSITE" id="PS00154">
    <property type="entry name" value="ATPASE_E1_E2"/>
    <property type="match status" value="1"/>
</dbReference>
<dbReference type="SFLD" id="SFLDG00002">
    <property type="entry name" value="C1.7:_P-type_atpase_like"/>
    <property type="match status" value="1"/>
</dbReference>
<evidence type="ECO:0000256" key="7">
    <source>
        <dbReference type="ARBA" id="ARBA00039097"/>
    </source>
</evidence>
<evidence type="ECO:0000313" key="11">
    <source>
        <dbReference type="EMBL" id="EMB31506.1"/>
    </source>
</evidence>
<dbReference type="InterPro" id="IPR023214">
    <property type="entry name" value="HAD_sf"/>
</dbReference>
<dbReference type="EMBL" id="AGDV01000020">
    <property type="protein sequence ID" value="EMB31506.1"/>
    <property type="molecule type" value="Genomic_DNA"/>
</dbReference>
<dbReference type="EC" id="7.2.2.12" evidence="7"/>
<evidence type="ECO:0000256" key="6">
    <source>
        <dbReference type="ARBA" id="ARBA00023136"/>
    </source>
</evidence>
<dbReference type="Pfam" id="PF00702">
    <property type="entry name" value="Hydrolase"/>
    <property type="match status" value="1"/>
</dbReference>